<dbReference type="Pfam" id="PF05635">
    <property type="entry name" value="23S_rRNA_IVP"/>
    <property type="match status" value="1"/>
</dbReference>
<dbReference type="Gene3D" id="1.20.1440.60">
    <property type="entry name" value="23S rRNA-intervening sequence"/>
    <property type="match status" value="1"/>
</dbReference>
<accession>A0ABY5Y7M1</accession>
<dbReference type="Proteomes" id="UP001059209">
    <property type="component" value="Chromosome"/>
</dbReference>
<evidence type="ECO:0000313" key="2">
    <source>
        <dbReference type="Proteomes" id="UP001059209"/>
    </source>
</evidence>
<dbReference type="NCBIfam" id="TIGR02436">
    <property type="entry name" value="four helix bundle protein"/>
    <property type="match status" value="1"/>
</dbReference>
<proteinExistence type="predicted"/>
<dbReference type="EMBL" id="CP104205">
    <property type="protein sequence ID" value="UWX54846.1"/>
    <property type="molecule type" value="Genomic_DNA"/>
</dbReference>
<dbReference type="InterPro" id="IPR012657">
    <property type="entry name" value="23S_rRNA-intervening_sequence"/>
</dbReference>
<gene>
    <name evidence="1" type="ORF">NYZ99_19175</name>
</gene>
<protein>
    <submittedName>
        <fullName evidence="1">Four helix bundle protein</fullName>
    </submittedName>
</protein>
<dbReference type="PANTHER" id="PTHR38471">
    <property type="entry name" value="FOUR HELIX BUNDLE PROTEIN"/>
    <property type="match status" value="1"/>
</dbReference>
<reference evidence="1" key="1">
    <citation type="submission" date="2022-09" db="EMBL/GenBank/DDBJ databases">
        <title>Maribacter litopenaei sp. nov., isolated from the intestinal tract of the Pacific White Shrimp, Litopenaeus vannamei.</title>
        <authorList>
            <person name="Kim S.Y."/>
            <person name="Hwang C.Y."/>
        </authorList>
    </citation>
    <scope>NUCLEOTIDE SEQUENCE</scope>
    <source>
        <strain evidence="1">HL-LV01</strain>
    </source>
</reference>
<dbReference type="RefSeq" id="WP_260572700.1">
    <property type="nucleotide sequence ID" value="NZ_CP104205.1"/>
</dbReference>
<dbReference type="SUPFAM" id="SSF158446">
    <property type="entry name" value="IVS-encoded protein-like"/>
    <property type="match status" value="1"/>
</dbReference>
<sequence>MSKVYDLEDRLVTFAANIAIFCKDIPNDFTGQYYGNQLLRSSGSAALNFGEMQGAQTNNDFKNKASISLKELKESRINRKVLSKIEYGAIKSRNELLDETEQLIKILATIIKNKAK</sequence>
<name>A0ABY5Y7M1_9FLAO</name>
<dbReference type="InterPro" id="IPR036583">
    <property type="entry name" value="23S_rRNA_IVS_sf"/>
</dbReference>
<organism evidence="1 2">
    <name type="scientific">Maribacter litopenaei</name>
    <dbReference type="NCBI Taxonomy" id="2976127"/>
    <lineage>
        <taxon>Bacteria</taxon>
        <taxon>Pseudomonadati</taxon>
        <taxon>Bacteroidota</taxon>
        <taxon>Flavobacteriia</taxon>
        <taxon>Flavobacteriales</taxon>
        <taxon>Flavobacteriaceae</taxon>
        <taxon>Maribacter</taxon>
    </lineage>
</organism>
<evidence type="ECO:0000313" key="1">
    <source>
        <dbReference type="EMBL" id="UWX54846.1"/>
    </source>
</evidence>
<keyword evidence="2" id="KW-1185">Reference proteome</keyword>
<dbReference type="PANTHER" id="PTHR38471:SF2">
    <property type="entry name" value="FOUR HELIX BUNDLE PROTEIN"/>
    <property type="match status" value="1"/>
</dbReference>